<dbReference type="InParanoid" id="A0A024GL12"/>
<evidence type="ECO:0000313" key="1">
    <source>
        <dbReference type="EMBL" id="CCI47433.1"/>
    </source>
</evidence>
<protein>
    <submittedName>
        <fullName evidence="1">Uncharacterized protein</fullName>
    </submittedName>
</protein>
<dbReference type="EMBL" id="CAIX01000170">
    <property type="protein sequence ID" value="CCI47433.1"/>
    <property type="molecule type" value="Genomic_DNA"/>
</dbReference>
<proteinExistence type="predicted"/>
<keyword evidence="2" id="KW-1185">Reference proteome</keyword>
<organism evidence="1 2">
    <name type="scientific">Albugo candida</name>
    <dbReference type="NCBI Taxonomy" id="65357"/>
    <lineage>
        <taxon>Eukaryota</taxon>
        <taxon>Sar</taxon>
        <taxon>Stramenopiles</taxon>
        <taxon>Oomycota</taxon>
        <taxon>Peronosporomycetes</taxon>
        <taxon>Albuginales</taxon>
        <taxon>Albuginaceae</taxon>
        <taxon>Albugo</taxon>
    </lineage>
</organism>
<name>A0A024GL12_9STRA</name>
<sequence>MVYECQISKRYSNWCMYQESLYLGIKGNCLIITLLKRLVTNWRWDVSRKLFNCNFSFTSCLASINKRTRPHHKALVHHIVFIDFTVVVHTVSACRSFVSHSVNINIIDLSEID</sequence>
<gene>
    <name evidence="1" type="ORF">BN9_084400</name>
</gene>
<dbReference type="AlphaFoldDB" id="A0A024GL12"/>
<accession>A0A024GL12</accession>
<comment type="caution">
    <text evidence="1">The sequence shown here is derived from an EMBL/GenBank/DDBJ whole genome shotgun (WGS) entry which is preliminary data.</text>
</comment>
<reference evidence="1 2" key="1">
    <citation type="submission" date="2012-05" db="EMBL/GenBank/DDBJ databases">
        <title>Recombination and specialization in a pathogen metapopulation.</title>
        <authorList>
            <person name="Gardiner A."/>
            <person name="Kemen E."/>
            <person name="Schultz-Larsen T."/>
            <person name="MacLean D."/>
            <person name="Van Oosterhout C."/>
            <person name="Jones J.D.G."/>
        </authorList>
    </citation>
    <scope>NUCLEOTIDE SEQUENCE [LARGE SCALE GENOMIC DNA]</scope>
    <source>
        <strain evidence="1 2">Ac Nc2</strain>
    </source>
</reference>
<dbReference type="Proteomes" id="UP000053237">
    <property type="component" value="Unassembled WGS sequence"/>
</dbReference>
<evidence type="ECO:0000313" key="2">
    <source>
        <dbReference type="Proteomes" id="UP000053237"/>
    </source>
</evidence>